<keyword evidence="1" id="KW-0732">Signal</keyword>
<dbReference type="PIRSF" id="PIRSF011444">
    <property type="entry name" value="DUF1287"/>
    <property type="match status" value="1"/>
</dbReference>
<proteinExistence type="predicted"/>
<dbReference type="InterPro" id="IPR009706">
    <property type="entry name" value="DUF1287"/>
</dbReference>
<dbReference type="Pfam" id="PF06940">
    <property type="entry name" value="DUF1287"/>
    <property type="match status" value="1"/>
</dbReference>
<dbReference type="Proteomes" id="UP001595840">
    <property type="component" value="Unassembled WGS sequence"/>
</dbReference>
<accession>A0ABV8UZ10</accession>
<sequence>MPITSATAKYLITIASLVWLHLAQAQQPLAPRDIVQAAMARLNHSVHYDGRYHSIAYPNGDVPANIGVCTDVIVRAYRSLGIDLQQNVHEDMAANFSLYPSKKIWGLNTTDTNIDHRRVPNLEVYFQRFGTSLPLDADFQPGDLVSWRLPGNLPHIGIVVDEKSDDKQRYKIVHNIGRGPSLDDMLFDYPIVGHFRYLPTITHP</sequence>
<comment type="caution">
    <text evidence="2">The sequence shown here is derived from an EMBL/GenBank/DDBJ whole genome shotgun (WGS) entry which is preliminary data.</text>
</comment>
<gene>
    <name evidence="2" type="ORF">ACFOX3_01330</name>
</gene>
<keyword evidence="3" id="KW-1185">Reference proteome</keyword>
<protein>
    <submittedName>
        <fullName evidence="2">DUF1287 domain-containing protein</fullName>
    </submittedName>
</protein>
<name>A0ABV8UZ10_9GAMM</name>
<feature type="chain" id="PRO_5046398954" evidence="1">
    <location>
        <begin position="26"/>
        <end position="204"/>
    </location>
</feature>
<evidence type="ECO:0000313" key="3">
    <source>
        <dbReference type="Proteomes" id="UP001595840"/>
    </source>
</evidence>
<evidence type="ECO:0000256" key="1">
    <source>
        <dbReference type="SAM" id="SignalP"/>
    </source>
</evidence>
<feature type="signal peptide" evidence="1">
    <location>
        <begin position="1"/>
        <end position="25"/>
    </location>
</feature>
<evidence type="ECO:0000313" key="2">
    <source>
        <dbReference type="EMBL" id="MFC4360920.1"/>
    </source>
</evidence>
<dbReference type="EMBL" id="JBHSCX010000002">
    <property type="protein sequence ID" value="MFC4360920.1"/>
    <property type="molecule type" value="Genomic_DNA"/>
</dbReference>
<reference evidence="3" key="1">
    <citation type="journal article" date="2019" name="Int. J. Syst. Evol. Microbiol.">
        <title>The Global Catalogue of Microorganisms (GCM) 10K type strain sequencing project: providing services to taxonomists for standard genome sequencing and annotation.</title>
        <authorList>
            <consortium name="The Broad Institute Genomics Platform"/>
            <consortium name="The Broad Institute Genome Sequencing Center for Infectious Disease"/>
            <person name="Wu L."/>
            <person name="Ma J."/>
        </authorList>
    </citation>
    <scope>NUCLEOTIDE SEQUENCE [LARGE SCALE GENOMIC DNA]</scope>
    <source>
        <strain evidence="3">CECT 8570</strain>
    </source>
</reference>
<organism evidence="2 3">
    <name type="scientific">Simiduia curdlanivorans</name>
    <dbReference type="NCBI Taxonomy" id="1492769"/>
    <lineage>
        <taxon>Bacteria</taxon>
        <taxon>Pseudomonadati</taxon>
        <taxon>Pseudomonadota</taxon>
        <taxon>Gammaproteobacteria</taxon>
        <taxon>Cellvibrionales</taxon>
        <taxon>Cellvibrionaceae</taxon>
        <taxon>Simiduia</taxon>
    </lineage>
</organism>
<dbReference type="RefSeq" id="WP_290261871.1">
    <property type="nucleotide sequence ID" value="NZ_JAUFQG010000004.1"/>
</dbReference>